<dbReference type="Gene3D" id="3.40.190.290">
    <property type="match status" value="1"/>
</dbReference>
<dbReference type="GO" id="GO:0003700">
    <property type="term" value="F:DNA-binding transcription factor activity"/>
    <property type="evidence" value="ECO:0007669"/>
    <property type="project" value="InterPro"/>
</dbReference>
<proteinExistence type="inferred from homology"/>
<protein>
    <submittedName>
        <fullName evidence="6">Transcriptional regulator</fullName>
    </submittedName>
</protein>
<dbReference type="PANTHER" id="PTHR30537">
    <property type="entry name" value="HTH-TYPE TRANSCRIPTIONAL REGULATOR"/>
    <property type="match status" value="1"/>
</dbReference>
<dbReference type="InterPro" id="IPR036388">
    <property type="entry name" value="WH-like_DNA-bd_sf"/>
</dbReference>
<dbReference type="InterPro" id="IPR000847">
    <property type="entry name" value="LysR_HTH_N"/>
</dbReference>
<keyword evidence="7" id="KW-1185">Reference proteome</keyword>
<dbReference type="SUPFAM" id="SSF53850">
    <property type="entry name" value="Periplasmic binding protein-like II"/>
    <property type="match status" value="1"/>
</dbReference>
<dbReference type="EMBL" id="CP023009">
    <property type="protein sequence ID" value="AXW88512.1"/>
    <property type="molecule type" value="Genomic_DNA"/>
</dbReference>
<dbReference type="InterPro" id="IPR005119">
    <property type="entry name" value="LysR_subst-bd"/>
</dbReference>
<dbReference type="RefSeq" id="WP_118895220.1">
    <property type="nucleotide sequence ID" value="NZ_CP023009.1"/>
</dbReference>
<keyword evidence="2" id="KW-0805">Transcription regulation</keyword>
<dbReference type="KEGG" id="lbq:CKQ53_17040"/>
<dbReference type="Gene3D" id="1.10.10.10">
    <property type="entry name" value="Winged helix-like DNA-binding domain superfamily/Winged helix DNA-binding domain"/>
    <property type="match status" value="1"/>
</dbReference>
<dbReference type="Proteomes" id="UP000263881">
    <property type="component" value="Chromosome"/>
</dbReference>
<evidence type="ECO:0000313" key="7">
    <source>
        <dbReference type="Proteomes" id="UP000263881"/>
    </source>
</evidence>
<accession>A0AAD0SIH4</accession>
<evidence type="ECO:0000256" key="4">
    <source>
        <dbReference type="ARBA" id="ARBA00023163"/>
    </source>
</evidence>
<evidence type="ECO:0000259" key="5">
    <source>
        <dbReference type="PROSITE" id="PS50931"/>
    </source>
</evidence>
<dbReference type="Pfam" id="PF00126">
    <property type="entry name" value="HTH_1"/>
    <property type="match status" value="1"/>
</dbReference>
<evidence type="ECO:0000256" key="1">
    <source>
        <dbReference type="ARBA" id="ARBA00009437"/>
    </source>
</evidence>
<evidence type="ECO:0000313" key="6">
    <source>
        <dbReference type="EMBL" id="AXW88512.1"/>
    </source>
</evidence>
<dbReference type="CDD" id="cd08422">
    <property type="entry name" value="PBP2_CrgA_like"/>
    <property type="match status" value="1"/>
</dbReference>
<dbReference type="SUPFAM" id="SSF46785">
    <property type="entry name" value="Winged helix' DNA-binding domain"/>
    <property type="match status" value="1"/>
</dbReference>
<organism evidence="6 7">
    <name type="scientific">Lonsdalea britannica</name>
    <dbReference type="NCBI Taxonomy" id="1082704"/>
    <lineage>
        <taxon>Bacteria</taxon>
        <taxon>Pseudomonadati</taxon>
        <taxon>Pseudomonadota</taxon>
        <taxon>Gammaproteobacteria</taxon>
        <taxon>Enterobacterales</taxon>
        <taxon>Pectobacteriaceae</taxon>
        <taxon>Lonsdalea</taxon>
    </lineage>
</organism>
<comment type="similarity">
    <text evidence="1">Belongs to the LysR transcriptional regulatory family.</text>
</comment>
<dbReference type="Pfam" id="PF03466">
    <property type="entry name" value="LysR_substrate"/>
    <property type="match status" value="1"/>
</dbReference>
<reference evidence="6 7" key="1">
    <citation type="submission" date="2017-08" db="EMBL/GenBank/DDBJ databases">
        <title>Comparative genomics of bacteria isolated from necrotic lesions of AOD affected trees.</title>
        <authorList>
            <person name="Doonan J."/>
            <person name="Denman S."/>
            <person name="McDonald J.E."/>
        </authorList>
    </citation>
    <scope>NUCLEOTIDE SEQUENCE [LARGE SCALE GENOMIC DNA]</scope>
    <source>
        <strain evidence="6 7">477</strain>
    </source>
</reference>
<dbReference type="PANTHER" id="PTHR30537:SF35">
    <property type="entry name" value="TRANSCRIPTIONAL REGULATORY PROTEIN"/>
    <property type="match status" value="1"/>
</dbReference>
<dbReference type="InterPro" id="IPR036390">
    <property type="entry name" value="WH_DNA-bd_sf"/>
</dbReference>
<feature type="domain" description="HTH lysR-type" evidence="5">
    <location>
        <begin position="8"/>
        <end position="59"/>
    </location>
</feature>
<dbReference type="InterPro" id="IPR058163">
    <property type="entry name" value="LysR-type_TF_proteobact-type"/>
</dbReference>
<sequence length="309" mass="34181">MERLDCDRMFVAIYELGSFSRAAERLETSAAQASRLMTRLESYLGVQLFKRTTRALSPTDVGKVYYERIRHLLEELDMLDVSIRNEAAAPSGRLRLSAPITFGTAQLSRVLTDFACRYPEIQLDVNFADRLVHLVDEGYDLAVRIGKLSDSSMMARKLCDARIICVASPEYLARQGTPDSPEALLNHRCIVDTNFQDPYSWTFRVAGGTQSIAIPGRLYFSNAEACLTAAKQGLGITRVPSFVAGNSLRNGEVVPLLQALEMPPMGIYVVYPAARALPAKVRALINFLVERYDGAPPWDQGGSALLPKT</sequence>
<gene>
    <name evidence="6" type="ORF">CKQ53_17040</name>
</gene>
<dbReference type="AlphaFoldDB" id="A0AAD0SIH4"/>
<keyword evidence="3" id="KW-0238">DNA-binding</keyword>
<evidence type="ECO:0000256" key="2">
    <source>
        <dbReference type="ARBA" id="ARBA00023015"/>
    </source>
</evidence>
<evidence type="ECO:0000256" key="3">
    <source>
        <dbReference type="ARBA" id="ARBA00023125"/>
    </source>
</evidence>
<dbReference type="GO" id="GO:0043565">
    <property type="term" value="F:sequence-specific DNA binding"/>
    <property type="evidence" value="ECO:0007669"/>
    <property type="project" value="TreeGrafter"/>
</dbReference>
<dbReference type="PROSITE" id="PS50931">
    <property type="entry name" value="HTH_LYSR"/>
    <property type="match status" value="1"/>
</dbReference>
<dbReference type="GO" id="GO:0006351">
    <property type="term" value="P:DNA-templated transcription"/>
    <property type="evidence" value="ECO:0007669"/>
    <property type="project" value="TreeGrafter"/>
</dbReference>
<name>A0AAD0SIH4_9GAMM</name>
<keyword evidence="4" id="KW-0804">Transcription</keyword>
<dbReference type="FunFam" id="1.10.10.10:FF:000001">
    <property type="entry name" value="LysR family transcriptional regulator"/>
    <property type="match status" value="1"/>
</dbReference>